<dbReference type="PROSITE" id="PS51085">
    <property type="entry name" value="2FE2S_FER_2"/>
    <property type="match status" value="1"/>
</dbReference>
<evidence type="ECO:0000259" key="9">
    <source>
        <dbReference type="PROSITE" id="PS51085"/>
    </source>
</evidence>
<feature type="domain" description="FAD-binding FR-type" evidence="10">
    <location>
        <begin position="316"/>
        <end position="419"/>
    </location>
</feature>
<dbReference type="PROSITE" id="PS00197">
    <property type="entry name" value="2FE2S_FER_1"/>
    <property type="match status" value="1"/>
</dbReference>
<feature type="domain" description="2Fe-2S ferredoxin-type" evidence="9">
    <location>
        <begin position="548"/>
        <end position="633"/>
    </location>
</feature>
<evidence type="ECO:0000256" key="6">
    <source>
        <dbReference type="ARBA" id="ARBA00023014"/>
    </source>
</evidence>
<dbReference type="InterPro" id="IPR012675">
    <property type="entry name" value="Beta-grasp_dom_sf"/>
</dbReference>
<keyword evidence="8" id="KW-1133">Transmembrane helix</keyword>
<dbReference type="InterPro" id="IPR017927">
    <property type="entry name" value="FAD-bd_FR_type"/>
</dbReference>
<keyword evidence="6" id="KW-0411">Iron-sulfur</keyword>
<dbReference type="GO" id="GO:0016491">
    <property type="term" value="F:oxidoreductase activity"/>
    <property type="evidence" value="ECO:0007669"/>
    <property type="project" value="UniProtKB-KW"/>
</dbReference>
<keyword evidence="3" id="KW-0479">Metal-binding</keyword>
<name>A0ABY9U203_9GAMM</name>
<feature type="transmembrane region" description="Helical" evidence="8">
    <location>
        <begin position="205"/>
        <end position="223"/>
    </location>
</feature>
<feature type="transmembrane region" description="Helical" evidence="8">
    <location>
        <begin position="39"/>
        <end position="60"/>
    </location>
</feature>
<keyword evidence="2" id="KW-0001">2Fe-2S</keyword>
<dbReference type="PANTHER" id="PTHR47354">
    <property type="entry name" value="NADH OXIDOREDUCTASE HCR"/>
    <property type="match status" value="1"/>
</dbReference>
<dbReference type="Proteomes" id="UP001258994">
    <property type="component" value="Chromosome"/>
</dbReference>
<dbReference type="InterPro" id="IPR006058">
    <property type="entry name" value="2Fe2S_fd_BS"/>
</dbReference>
<evidence type="ECO:0000256" key="1">
    <source>
        <dbReference type="ARBA" id="ARBA00022630"/>
    </source>
</evidence>
<dbReference type="CDD" id="cd06185">
    <property type="entry name" value="PDR_like"/>
    <property type="match status" value="1"/>
</dbReference>
<dbReference type="InterPro" id="IPR005804">
    <property type="entry name" value="FA_desaturase_dom"/>
</dbReference>
<evidence type="ECO:0000256" key="4">
    <source>
        <dbReference type="ARBA" id="ARBA00023002"/>
    </source>
</evidence>
<dbReference type="Gene3D" id="2.40.30.10">
    <property type="entry name" value="Translation factors"/>
    <property type="match status" value="1"/>
</dbReference>
<organism evidence="11 12">
    <name type="scientific">Thalassotalea psychrophila</name>
    <dbReference type="NCBI Taxonomy" id="3065647"/>
    <lineage>
        <taxon>Bacteria</taxon>
        <taxon>Pseudomonadati</taxon>
        <taxon>Pseudomonadota</taxon>
        <taxon>Gammaproteobacteria</taxon>
        <taxon>Alteromonadales</taxon>
        <taxon>Colwelliaceae</taxon>
        <taxon>Thalassotalea</taxon>
    </lineage>
</organism>
<proteinExistence type="predicted"/>
<dbReference type="InterPro" id="IPR017938">
    <property type="entry name" value="Riboflavin_synthase-like_b-brl"/>
</dbReference>
<gene>
    <name evidence="11" type="ORF">RGQ13_07325</name>
</gene>
<dbReference type="InterPro" id="IPR036010">
    <property type="entry name" value="2Fe-2S_ferredoxin-like_sf"/>
</dbReference>
<dbReference type="PANTHER" id="PTHR47354:SF1">
    <property type="entry name" value="CARNITINE MONOOXYGENASE REDUCTASE SUBUNIT"/>
    <property type="match status" value="1"/>
</dbReference>
<keyword evidence="5" id="KW-0408">Iron</keyword>
<reference evidence="12" key="1">
    <citation type="submission" date="2023-09" db="EMBL/GenBank/DDBJ databases">
        <authorList>
            <person name="Li S."/>
            <person name="Li X."/>
            <person name="Zhang C."/>
            <person name="Zhao Z."/>
        </authorList>
    </citation>
    <scope>NUCLEOTIDE SEQUENCE [LARGE SCALE GENOMIC DNA]</scope>
    <source>
        <strain evidence="12">SQ149</strain>
    </source>
</reference>
<evidence type="ECO:0000256" key="5">
    <source>
        <dbReference type="ARBA" id="ARBA00023004"/>
    </source>
</evidence>
<keyword evidence="4 11" id="KW-0560">Oxidoreductase</keyword>
<feature type="transmembrane region" description="Helical" evidence="8">
    <location>
        <begin position="176"/>
        <end position="199"/>
    </location>
</feature>
<sequence length="633" mass="71924">MNIPASTKGQIPDKAMADLLLLSQRPEFKKLLDVPQVNWVLFFACSFCLAAWAYVSQLWLAGELSAIWLVVLSTYTFFIFLLTGHEAAHLSMARNLKINDWLATVLTIIPFPQLPILQWRHQHLTHHRDTCGEDDPDERLYKGSLLVNMFKVATQDFYWAYWSFRHRNTATVVTQWASLSGMAIYISILAVGLSSAYWYEFVMLYVLPQRIGFFVAIYMFAYVQHPPEKCSAKEHNPFKTTVVIRGFDSAFASVYFGQNRHLIHHLYPNMPIYRNWKAWQLGKDIFEQQELVNVGINSEHFEEISRQNGLQNSTNHQFMDVTIKSVTTVADGINHYSFAPAKGGEDFPTFKAGAHVDVIIEPGLIRQYSLCNASDQKNRYEIAVQCENDGRGGSRTLHEKFKVGDNIKISKPRNLFELKKASEVILFAGGIGITPMLAMAWTLHRQKIPFHLHYCTASSSKWAFKDHWNDLPFLANTSVYLDDDSSHKFNAKIELEGHDNADIYVCGPGGFMDYIEKTVMDAGFSQEQFNKESFKAGGELGVSENKSFTVKLLKSKQEIEVHADKSIVQALTEKNIFIPISCENGVCGTCRCKVNGEIEHRDMVLSDDEKNRVKLFTPCVSRSAGGMIELPDY</sequence>
<dbReference type="EC" id="1.14.19.-" evidence="11"/>
<dbReference type="CDD" id="cd00207">
    <property type="entry name" value="fer2"/>
    <property type="match status" value="1"/>
</dbReference>
<evidence type="ECO:0000256" key="3">
    <source>
        <dbReference type="ARBA" id="ARBA00022723"/>
    </source>
</evidence>
<keyword evidence="8" id="KW-0472">Membrane</keyword>
<dbReference type="Pfam" id="PF00487">
    <property type="entry name" value="FA_desaturase"/>
    <property type="match status" value="1"/>
</dbReference>
<dbReference type="PRINTS" id="PR00409">
    <property type="entry name" value="PHDIOXRDTASE"/>
</dbReference>
<dbReference type="InterPro" id="IPR039261">
    <property type="entry name" value="FNR_nucleotide-bd"/>
</dbReference>
<protein>
    <submittedName>
        <fullName evidence="11">Fatty acid desaturase</fullName>
        <ecNumber evidence="11">1.14.19.-</ecNumber>
    </submittedName>
</protein>
<dbReference type="Pfam" id="PF00111">
    <property type="entry name" value="Fer2"/>
    <property type="match status" value="1"/>
</dbReference>
<dbReference type="RefSeq" id="WP_348392900.1">
    <property type="nucleotide sequence ID" value="NZ_CP134145.1"/>
</dbReference>
<evidence type="ECO:0000259" key="10">
    <source>
        <dbReference type="PROSITE" id="PS51384"/>
    </source>
</evidence>
<evidence type="ECO:0000256" key="8">
    <source>
        <dbReference type="SAM" id="Phobius"/>
    </source>
</evidence>
<dbReference type="InterPro" id="IPR050415">
    <property type="entry name" value="MRET"/>
</dbReference>
<feature type="transmembrane region" description="Helical" evidence="8">
    <location>
        <begin position="424"/>
        <end position="443"/>
    </location>
</feature>
<evidence type="ECO:0000313" key="12">
    <source>
        <dbReference type="Proteomes" id="UP001258994"/>
    </source>
</evidence>
<keyword evidence="12" id="KW-1185">Reference proteome</keyword>
<keyword evidence="7" id="KW-0830">Ubiquinone</keyword>
<dbReference type="Gene3D" id="3.10.20.30">
    <property type="match status" value="1"/>
</dbReference>
<accession>A0ABY9U203</accession>
<feature type="transmembrane region" description="Helical" evidence="8">
    <location>
        <begin position="66"/>
        <end position="84"/>
    </location>
</feature>
<evidence type="ECO:0000256" key="7">
    <source>
        <dbReference type="ARBA" id="ARBA00023075"/>
    </source>
</evidence>
<evidence type="ECO:0000313" key="11">
    <source>
        <dbReference type="EMBL" id="WNC73790.1"/>
    </source>
</evidence>
<keyword evidence="8" id="KW-0812">Transmembrane</keyword>
<dbReference type="Gene3D" id="3.40.50.80">
    <property type="entry name" value="Nucleotide-binding domain of ferredoxin-NADP reductase (FNR) module"/>
    <property type="match status" value="1"/>
</dbReference>
<dbReference type="SUPFAM" id="SSF63380">
    <property type="entry name" value="Riboflavin synthase domain-like"/>
    <property type="match status" value="1"/>
</dbReference>
<dbReference type="SUPFAM" id="SSF52343">
    <property type="entry name" value="Ferredoxin reductase-like, C-terminal NADP-linked domain"/>
    <property type="match status" value="1"/>
</dbReference>
<dbReference type="EMBL" id="CP134145">
    <property type="protein sequence ID" value="WNC73790.1"/>
    <property type="molecule type" value="Genomic_DNA"/>
</dbReference>
<dbReference type="SUPFAM" id="SSF54292">
    <property type="entry name" value="2Fe-2S ferredoxin-like"/>
    <property type="match status" value="1"/>
</dbReference>
<evidence type="ECO:0000256" key="2">
    <source>
        <dbReference type="ARBA" id="ARBA00022714"/>
    </source>
</evidence>
<keyword evidence="1" id="KW-0285">Flavoprotein</keyword>
<dbReference type="PROSITE" id="PS51384">
    <property type="entry name" value="FAD_FR"/>
    <property type="match status" value="1"/>
</dbReference>
<dbReference type="InterPro" id="IPR001041">
    <property type="entry name" value="2Fe-2S_ferredoxin-type"/>
</dbReference>